<dbReference type="Gene3D" id="3.40.50.300">
    <property type="entry name" value="P-loop containing nucleotide triphosphate hydrolases"/>
    <property type="match status" value="1"/>
</dbReference>
<dbReference type="SUPFAM" id="SSF52540">
    <property type="entry name" value="P-loop containing nucleoside triphosphate hydrolases"/>
    <property type="match status" value="1"/>
</dbReference>
<dbReference type="GO" id="GO:0003678">
    <property type="term" value="F:DNA helicase activity"/>
    <property type="evidence" value="ECO:0007669"/>
    <property type="project" value="InterPro"/>
</dbReference>
<feature type="domain" description="KaiC-like" evidence="1">
    <location>
        <begin position="59"/>
        <end position="192"/>
    </location>
</feature>
<dbReference type="GO" id="GO:0005829">
    <property type="term" value="C:cytosol"/>
    <property type="evidence" value="ECO:0007669"/>
    <property type="project" value="TreeGrafter"/>
</dbReference>
<dbReference type="InterPro" id="IPR027417">
    <property type="entry name" value="P-loop_NTPase"/>
</dbReference>
<dbReference type="OrthoDB" id="7357206at2"/>
<gene>
    <name evidence="2" type="ORF">DPM35_08880</name>
</gene>
<keyword evidence="3" id="KW-1185">Reference proteome</keyword>
<evidence type="ECO:0000313" key="3">
    <source>
        <dbReference type="Proteomes" id="UP000251956"/>
    </source>
</evidence>
<reference evidence="2 3" key="2">
    <citation type="submission" date="2018-07" db="EMBL/GenBank/DDBJ databases">
        <title>Diversity of Mesorhizobium strains in Brazil.</title>
        <authorList>
            <person name="Helene L.C.F."/>
            <person name="Dall'Agnol R."/>
            <person name="Delamuta J.R.M."/>
            <person name="Hungria M."/>
        </authorList>
    </citation>
    <scope>NUCLEOTIDE SEQUENCE [LARGE SCALE GENOMIC DNA]</scope>
    <source>
        <strain evidence="2 3">CNPSo 3140</strain>
    </source>
</reference>
<dbReference type="Pfam" id="PF06745">
    <property type="entry name" value="ATPase"/>
    <property type="match status" value="1"/>
</dbReference>
<dbReference type="PANTHER" id="PTHR30153:SF2">
    <property type="entry name" value="REPLICATIVE DNA HELICASE"/>
    <property type="match status" value="1"/>
</dbReference>
<comment type="caution">
    <text evidence="2">The sequence shown here is derived from an EMBL/GenBank/DDBJ whole genome shotgun (WGS) entry which is preliminary data.</text>
</comment>
<accession>A0A330H1J3</accession>
<dbReference type="GO" id="GO:0006260">
    <property type="term" value="P:DNA replication"/>
    <property type="evidence" value="ECO:0007669"/>
    <property type="project" value="InterPro"/>
</dbReference>
<dbReference type="RefSeq" id="WP_112126872.1">
    <property type="nucleotide sequence ID" value="NZ_QMBQ01000002.1"/>
</dbReference>
<proteinExistence type="predicted"/>
<dbReference type="Proteomes" id="UP000251956">
    <property type="component" value="Unassembled WGS sequence"/>
</dbReference>
<dbReference type="GO" id="GO:0005524">
    <property type="term" value="F:ATP binding"/>
    <property type="evidence" value="ECO:0007669"/>
    <property type="project" value="InterPro"/>
</dbReference>
<protein>
    <submittedName>
        <fullName evidence="2">DNA helicase</fullName>
    </submittedName>
</protein>
<dbReference type="EMBL" id="QMBQ01000002">
    <property type="protein sequence ID" value="RAZ78648.1"/>
    <property type="molecule type" value="Genomic_DNA"/>
</dbReference>
<keyword evidence="2" id="KW-0067">ATP-binding</keyword>
<name>A0A330H1J3_9HYPH</name>
<organism evidence="2 3">
    <name type="scientific">Mesorhizobium atlanticum</name>
    <dbReference type="NCBI Taxonomy" id="2233532"/>
    <lineage>
        <taxon>Bacteria</taxon>
        <taxon>Pseudomonadati</taxon>
        <taxon>Pseudomonadota</taxon>
        <taxon>Alphaproteobacteria</taxon>
        <taxon>Hyphomicrobiales</taxon>
        <taxon>Phyllobacteriaceae</taxon>
        <taxon>Mesorhizobium</taxon>
    </lineage>
</organism>
<sequence>MRLSAPVYQLKRRARLLSRREKVPLHEALDRMAAKEGFASWSLLAAKAAEATPADSLLERLLPGDMVLVAARPGQGKTLMSLELAVAAMKQGNRAVFFTLEYMHADILNRFRDIGADPADFDHLFEFDNSYAISAAYIIEALRSAPRGTLAVIDYLQLLDQKRDNPELMVQIRALRSFARERGLVLVFISQVDRAFDPARKPFPDMGDIRLPNPLDLSLFDKACFLNKGEIRFQAT</sequence>
<dbReference type="NCBIfam" id="NF004629">
    <property type="entry name" value="PRK05973.1"/>
    <property type="match status" value="1"/>
</dbReference>
<dbReference type="PANTHER" id="PTHR30153">
    <property type="entry name" value="REPLICATIVE DNA HELICASE DNAB"/>
    <property type="match status" value="1"/>
</dbReference>
<dbReference type="InterPro" id="IPR014774">
    <property type="entry name" value="KaiC-like_dom"/>
</dbReference>
<reference evidence="3" key="1">
    <citation type="submission" date="2018-06" db="EMBL/GenBank/DDBJ databases">
        <authorList>
            <person name="Helene L.C."/>
            <person name="Dall'Agnol R."/>
            <person name="Delamuta J.R."/>
            <person name="Hungria M."/>
        </authorList>
    </citation>
    <scope>NUCLEOTIDE SEQUENCE [LARGE SCALE GENOMIC DNA]</scope>
    <source>
        <strain evidence="3">CNPSo 3140</strain>
    </source>
</reference>
<keyword evidence="2" id="KW-0347">Helicase</keyword>
<dbReference type="AlphaFoldDB" id="A0A330H1J3"/>
<evidence type="ECO:0000259" key="1">
    <source>
        <dbReference type="Pfam" id="PF06745"/>
    </source>
</evidence>
<evidence type="ECO:0000313" key="2">
    <source>
        <dbReference type="EMBL" id="RAZ78648.1"/>
    </source>
</evidence>
<keyword evidence="2" id="KW-0547">Nucleotide-binding</keyword>
<keyword evidence="2" id="KW-0378">Hydrolase</keyword>